<proteinExistence type="inferred from homology"/>
<feature type="transmembrane region" description="Helical" evidence="6">
    <location>
        <begin position="50"/>
        <end position="72"/>
    </location>
</feature>
<keyword evidence="9" id="KW-1185">Reference proteome</keyword>
<reference evidence="8 9" key="1">
    <citation type="submission" date="2016-10" db="EMBL/GenBank/DDBJ databases">
        <authorList>
            <person name="de Groot N.N."/>
        </authorList>
    </citation>
    <scope>NUCLEOTIDE SEQUENCE [LARGE SCALE GENOMIC DNA]</scope>
    <source>
        <strain evidence="8 9">DSM 21799</strain>
    </source>
</reference>
<feature type="domain" description="ABC transmembrane type-1" evidence="7">
    <location>
        <begin position="15"/>
        <end position="196"/>
    </location>
</feature>
<feature type="transmembrane region" description="Helical" evidence="6">
    <location>
        <begin position="149"/>
        <end position="168"/>
    </location>
</feature>
<evidence type="ECO:0000313" key="8">
    <source>
        <dbReference type="EMBL" id="SEB79750.1"/>
    </source>
</evidence>
<evidence type="ECO:0000256" key="1">
    <source>
        <dbReference type="ARBA" id="ARBA00004141"/>
    </source>
</evidence>
<dbReference type="InterPro" id="IPR000515">
    <property type="entry name" value="MetI-like"/>
</dbReference>
<dbReference type="EMBL" id="FNRY01000001">
    <property type="protein sequence ID" value="SEB79750.1"/>
    <property type="molecule type" value="Genomic_DNA"/>
</dbReference>
<keyword evidence="3 6" id="KW-0812">Transmembrane</keyword>
<dbReference type="GO" id="GO:0055085">
    <property type="term" value="P:transmembrane transport"/>
    <property type="evidence" value="ECO:0007669"/>
    <property type="project" value="InterPro"/>
</dbReference>
<feature type="transmembrane region" description="Helical" evidence="6">
    <location>
        <begin position="20"/>
        <end position="38"/>
    </location>
</feature>
<dbReference type="PROSITE" id="PS50928">
    <property type="entry name" value="ABC_TM1"/>
    <property type="match status" value="1"/>
</dbReference>
<evidence type="ECO:0000259" key="7">
    <source>
        <dbReference type="PROSITE" id="PS50928"/>
    </source>
</evidence>
<feature type="transmembrane region" description="Helical" evidence="6">
    <location>
        <begin position="180"/>
        <end position="204"/>
    </location>
</feature>
<dbReference type="PANTHER" id="PTHR30177:SF4">
    <property type="entry name" value="OSMOPROTECTANT IMPORT PERMEASE PROTEIN OSMW"/>
    <property type="match status" value="1"/>
</dbReference>
<organism evidence="8 9">
    <name type="scientific">Paramicrobacterium humi</name>
    <dbReference type="NCBI Taxonomy" id="640635"/>
    <lineage>
        <taxon>Bacteria</taxon>
        <taxon>Bacillati</taxon>
        <taxon>Actinomycetota</taxon>
        <taxon>Actinomycetes</taxon>
        <taxon>Micrococcales</taxon>
        <taxon>Microbacteriaceae</taxon>
        <taxon>Paramicrobacterium</taxon>
    </lineage>
</organism>
<dbReference type="RefSeq" id="WP_091182857.1">
    <property type="nucleotide sequence ID" value="NZ_FNRY01000001.1"/>
</dbReference>
<dbReference type="PANTHER" id="PTHR30177">
    <property type="entry name" value="GLYCINE BETAINE/L-PROLINE TRANSPORT SYSTEM PERMEASE PROTEIN PROW"/>
    <property type="match status" value="1"/>
</dbReference>
<dbReference type="Gene3D" id="1.10.3720.10">
    <property type="entry name" value="MetI-like"/>
    <property type="match status" value="1"/>
</dbReference>
<gene>
    <name evidence="8" type="ORF">SAMN04489806_1799</name>
</gene>
<keyword evidence="5 6" id="KW-0472">Membrane</keyword>
<sequence length="229" mass="24623">MSWVLANFAQIWELTLTHVGLSVPPIILGFILSIPLGLAAHRWRISRSVLLTICGLLYTIPSLSLFLVLPAILGTRQLDPLNVVVAMTIYAIALMARSATDGFDSVDPDVRQSAVAVGYAPVGRFWTVELPLAGPVLLAGIRVVSASTVSLISVGSLIGVSSLGYLFIDGLNRSFPTEIIVGIVATIVVAVVFDAILVVLGRLLMPWTRSDARIARRRRRDVARLEATA</sequence>
<evidence type="ECO:0000256" key="2">
    <source>
        <dbReference type="ARBA" id="ARBA00022448"/>
    </source>
</evidence>
<dbReference type="OrthoDB" id="3233284at2"/>
<dbReference type="InterPro" id="IPR035906">
    <property type="entry name" value="MetI-like_sf"/>
</dbReference>
<dbReference type="GO" id="GO:0005886">
    <property type="term" value="C:plasma membrane"/>
    <property type="evidence" value="ECO:0007669"/>
    <property type="project" value="UniProtKB-SubCell"/>
</dbReference>
<comment type="subcellular location">
    <subcellularLocation>
        <location evidence="6">Cell membrane</location>
        <topology evidence="6">Multi-pass membrane protein</topology>
    </subcellularLocation>
    <subcellularLocation>
        <location evidence="1">Membrane</location>
        <topology evidence="1">Multi-pass membrane protein</topology>
    </subcellularLocation>
</comment>
<evidence type="ECO:0000256" key="3">
    <source>
        <dbReference type="ARBA" id="ARBA00022692"/>
    </source>
</evidence>
<evidence type="ECO:0000256" key="5">
    <source>
        <dbReference type="ARBA" id="ARBA00023136"/>
    </source>
</evidence>
<dbReference type="InterPro" id="IPR051204">
    <property type="entry name" value="ABC_transp_perm/SBD"/>
</dbReference>
<dbReference type="CDD" id="cd06261">
    <property type="entry name" value="TM_PBP2"/>
    <property type="match status" value="1"/>
</dbReference>
<name>A0A1H4M9I4_9MICO</name>
<protein>
    <submittedName>
        <fullName evidence="8">Osmoprotectant transport system permease protein</fullName>
    </submittedName>
</protein>
<evidence type="ECO:0000313" key="9">
    <source>
        <dbReference type="Proteomes" id="UP000199183"/>
    </source>
</evidence>
<dbReference type="Pfam" id="PF00528">
    <property type="entry name" value="BPD_transp_1"/>
    <property type="match status" value="1"/>
</dbReference>
<keyword evidence="4 6" id="KW-1133">Transmembrane helix</keyword>
<dbReference type="Proteomes" id="UP000199183">
    <property type="component" value="Unassembled WGS sequence"/>
</dbReference>
<comment type="similarity">
    <text evidence="6">Belongs to the binding-protein-dependent transport system permease family.</text>
</comment>
<evidence type="ECO:0000256" key="6">
    <source>
        <dbReference type="RuleBase" id="RU363032"/>
    </source>
</evidence>
<keyword evidence="2 6" id="KW-0813">Transport</keyword>
<evidence type="ECO:0000256" key="4">
    <source>
        <dbReference type="ARBA" id="ARBA00022989"/>
    </source>
</evidence>
<dbReference type="SUPFAM" id="SSF161098">
    <property type="entry name" value="MetI-like"/>
    <property type="match status" value="1"/>
</dbReference>
<accession>A0A1H4M9I4</accession>
<dbReference type="GO" id="GO:0031460">
    <property type="term" value="P:glycine betaine transport"/>
    <property type="evidence" value="ECO:0007669"/>
    <property type="project" value="TreeGrafter"/>
</dbReference>
<dbReference type="STRING" id="640635.SAMN04489806_1799"/>
<dbReference type="AlphaFoldDB" id="A0A1H4M9I4"/>